<protein>
    <submittedName>
        <fullName evidence="2">Oidioi.mRNA.OKI2018_I69.PAR.g8526.t1.cds</fullName>
    </submittedName>
</protein>
<dbReference type="Gene3D" id="1.10.238.10">
    <property type="entry name" value="EF-hand"/>
    <property type="match status" value="1"/>
</dbReference>
<dbReference type="InterPro" id="IPR011992">
    <property type="entry name" value="EF-hand-dom_pair"/>
</dbReference>
<organism evidence="2 3">
    <name type="scientific">Oikopleura dioica</name>
    <name type="common">Tunicate</name>
    <dbReference type="NCBI Taxonomy" id="34765"/>
    <lineage>
        <taxon>Eukaryota</taxon>
        <taxon>Metazoa</taxon>
        <taxon>Chordata</taxon>
        <taxon>Tunicata</taxon>
        <taxon>Appendicularia</taxon>
        <taxon>Copelata</taxon>
        <taxon>Oikopleuridae</taxon>
        <taxon>Oikopleura</taxon>
    </lineage>
</organism>
<name>A0ABN7RKN9_OIKDI</name>
<sequence>MAKIFDLTKSMIEIFNDHAGDDKMLSKEELLKMMAQDKDEMFSSKDISNGLMMMLDEGLDENMSFGEFIEFIAFLCALIEAGQEDNADYTDGPETNYNKPQPEPGTPEWKKMEQEKVMEKIRKILAATFGKKKKKRFADTKFMQVVDSIAKAGM</sequence>
<proteinExistence type="predicted"/>
<dbReference type="PROSITE" id="PS00303">
    <property type="entry name" value="S100_CABP"/>
    <property type="match status" value="1"/>
</dbReference>
<evidence type="ECO:0000313" key="3">
    <source>
        <dbReference type="Proteomes" id="UP001158576"/>
    </source>
</evidence>
<evidence type="ECO:0000256" key="1">
    <source>
        <dbReference type="SAM" id="MobiDB-lite"/>
    </source>
</evidence>
<dbReference type="Proteomes" id="UP001158576">
    <property type="component" value="Chromosome PAR"/>
</dbReference>
<dbReference type="SUPFAM" id="SSF47473">
    <property type="entry name" value="EF-hand"/>
    <property type="match status" value="1"/>
</dbReference>
<dbReference type="EMBL" id="OU015568">
    <property type="protein sequence ID" value="CAG5076710.1"/>
    <property type="molecule type" value="Genomic_DNA"/>
</dbReference>
<keyword evidence="3" id="KW-1185">Reference proteome</keyword>
<accession>A0ABN7RKN9</accession>
<reference evidence="2 3" key="1">
    <citation type="submission" date="2021-04" db="EMBL/GenBank/DDBJ databases">
        <authorList>
            <person name="Bliznina A."/>
        </authorList>
    </citation>
    <scope>NUCLEOTIDE SEQUENCE [LARGE SCALE GENOMIC DNA]</scope>
</reference>
<dbReference type="InterPro" id="IPR001751">
    <property type="entry name" value="S100/CaBP7/8-like_CS"/>
</dbReference>
<gene>
    <name evidence="2" type="ORF">OKIOD_LOCUS84</name>
</gene>
<feature type="region of interest" description="Disordered" evidence="1">
    <location>
        <begin position="86"/>
        <end position="109"/>
    </location>
</feature>
<evidence type="ECO:0000313" key="2">
    <source>
        <dbReference type="EMBL" id="CAG5076710.1"/>
    </source>
</evidence>